<dbReference type="Proteomes" id="UP000009183">
    <property type="component" value="Chromosome 9"/>
</dbReference>
<accession>D7U0S3</accession>
<dbReference type="OMA" id="AIRFSAY"/>
<evidence type="ECO:0000259" key="1">
    <source>
        <dbReference type="Pfam" id="PF00005"/>
    </source>
</evidence>
<dbReference type="SUPFAM" id="SSF52540">
    <property type="entry name" value="P-loop containing nucleoside triphosphate hydrolases"/>
    <property type="match status" value="1"/>
</dbReference>
<protein>
    <recommendedName>
        <fullName evidence="1">ABC transporter domain-containing protein</fullName>
    </recommendedName>
</protein>
<dbReference type="eggNOG" id="KOG0065">
    <property type="taxonomic scope" value="Eukaryota"/>
</dbReference>
<keyword evidence="3" id="KW-1185">Reference proteome</keyword>
<dbReference type="AlphaFoldDB" id="D7U0S3"/>
<feature type="domain" description="ABC transporter" evidence="1">
    <location>
        <begin position="1"/>
        <end position="124"/>
    </location>
</feature>
<dbReference type="Gene3D" id="3.40.50.300">
    <property type="entry name" value="P-loop containing nucleotide triphosphate hydrolases"/>
    <property type="match status" value="1"/>
</dbReference>
<gene>
    <name evidence="2" type="ordered locus">VIT_09s0002g05440</name>
</gene>
<dbReference type="STRING" id="29760.D7U0S3"/>
<dbReference type="HOGENOM" id="CLU_000604_67_0_1"/>
<proteinExistence type="predicted"/>
<dbReference type="PANTHER" id="PTHR48040">
    <property type="entry name" value="PLEIOTROPIC DRUG RESISTANCE PROTEIN 1-LIKE ISOFORM X1"/>
    <property type="match status" value="1"/>
</dbReference>
<dbReference type="GO" id="GO:0005524">
    <property type="term" value="F:ATP binding"/>
    <property type="evidence" value="ECO:0007669"/>
    <property type="project" value="InterPro"/>
</dbReference>
<evidence type="ECO:0000313" key="3">
    <source>
        <dbReference type="Proteomes" id="UP000009183"/>
    </source>
</evidence>
<evidence type="ECO:0000313" key="2">
    <source>
        <dbReference type="EMBL" id="CBI36219.3"/>
    </source>
</evidence>
<dbReference type="PANTHER" id="PTHR48040:SF35">
    <property type="entry name" value="ABC TRANSPORTER G FAMILY MEMBER 39-LIKE"/>
    <property type="match status" value="1"/>
</dbReference>
<sequence>MGVSGAGKITLMDVLAGRKTGGYIEGNITISGYLKKKETFARISRYCAQNDIHSPHVTVYESLVYSAWLRLPSDVDSAARKMFIDEVMELMELTPLKGALVGLPGVNGLSTEQHKRLTIAVELWQILQ</sequence>
<dbReference type="InterPro" id="IPR027417">
    <property type="entry name" value="P-loop_NTPase"/>
</dbReference>
<dbReference type="InterPro" id="IPR003439">
    <property type="entry name" value="ABC_transporter-like_ATP-bd"/>
</dbReference>
<dbReference type="EMBL" id="FN596494">
    <property type="protein sequence ID" value="CBI36219.3"/>
    <property type="molecule type" value="Genomic_DNA"/>
</dbReference>
<reference evidence="3" key="1">
    <citation type="journal article" date="2007" name="Nature">
        <title>The grapevine genome sequence suggests ancestral hexaploidization in major angiosperm phyla.</title>
        <authorList>
            <consortium name="The French-Italian Public Consortium for Grapevine Genome Characterization."/>
            <person name="Jaillon O."/>
            <person name="Aury J.-M."/>
            <person name="Noel B."/>
            <person name="Policriti A."/>
            <person name="Clepet C."/>
            <person name="Casagrande A."/>
            <person name="Choisne N."/>
            <person name="Aubourg S."/>
            <person name="Vitulo N."/>
            <person name="Jubin C."/>
            <person name="Vezzi A."/>
            <person name="Legeai F."/>
            <person name="Hugueney P."/>
            <person name="Dasilva C."/>
            <person name="Horner D."/>
            <person name="Mica E."/>
            <person name="Jublot D."/>
            <person name="Poulain J."/>
            <person name="Bruyere C."/>
            <person name="Billault A."/>
            <person name="Segurens B."/>
            <person name="Gouyvenoux M."/>
            <person name="Ugarte E."/>
            <person name="Cattonaro F."/>
            <person name="Anthouard V."/>
            <person name="Vico V."/>
            <person name="Del Fabbro C."/>
            <person name="Alaux M."/>
            <person name="Di Gaspero G."/>
            <person name="Dumas V."/>
            <person name="Felice N."/>
            <person name="Paillard S."/>
            <person name="Juman I."/>
            <person name="Moroldo M."/>
            <person name="Scalabrin S."/>
            <person name="Canaguier A."/>
            <person name="Le Clainche I."/>
            <person name="Malacrida G."/>
            <person name="Durand E."/>
            <person name="Pesole G."/>
            <person name="Laucou V."/>
            <person name="Chatelet P."/>
            <person name="Merdinoglu D."/>
            <person name="Delledonne M."/>
            <person name="Pezzotti M."/>
            <person name="Lecharny A."/>
            <person name="Scarpelli C."/>
            <person name="Artiguenave F."/>
            <person name="Pe M.E."/>
            <person name="Valle G."/>
            <person name="Morgante M."/>
            <person name="Caboche M."/>
            <person name="Adam-Blondon A.-F."/>
            <person name="Weissenbach J."/>
            <person name="Quetier F."/>
            <person name="Wincker P."/>
        </authorList>
    </citation>
    <scope>NUCLEOTIDE SEQUENCE [LARGE SCALE GENOMIC DNA]</scope>
    <source>
        <strain evidence="3">cv. Pinot noir / PN40024</strain>
    </source>
</reference>
<dbReference type="Pfam" id="PF00005">
    <property type="entry name" value="ABC_tran"/>
    <property type="match status" value="1"/>
</dbReference>
<dbReference type="GO" id="GO:0016887">
    <property type="term" value="F:ATP hydrolysis activity"/>
    <property type="evidence" value="ECO:0007669"/>
    <property type="project" value="InterPro"/>
</dbReference>
<name>D7U0S3_VITVI</name>
<organism evidence="2 3">
    <name type="scientific">Vitis vinifera</name>
    <name type="common">Grape</name>
    <dbReference type="NCBI Taxonomy" id="29760"/>
    <lineage>
        <taxon>Eukaryota</taxon>
        <taxon>Viridiplantae</taxon>
        <taxon>Streptophyta</taxon>
        <taxon>Embryophyta</taxon>
        <taxon>Tracheophyta</taxon>
        <taxon>Spermatophyta</taxon>
        <taxon>Magnoliopsida</taxon>
        <taxon>eudicotyledons</taxon>
        <taxon>Gunneridae</taxon>
        <taxon>Pentapetalae</taxon>
        <taxon>rosids</taxon>
        <taxon>Vitales</taxon>
        <taxon>Vitaceae</taxon>
        <taxon>Viteae</taxon>
        <taxon>Vitis</taxon>
    </lineage>
</organism>
<dbReference type="InParanoid" id="D7U0S3"/>
<dbReference type="PaxDb" id="29760-VIT_09s0002g05440.t01"/>